<sequence>MTSYPGGDTLGIVTKTPTGQTDSMGENITADSVVWVYGCVFDIYSRGPIEEQSDTVTSEERAWAFLPYVPGVGIPAVDENGNQVVATINNANWIRPKRPDALAQRDYKVMGLPELEYDMDGAADHVWIVCEWRAG</sequence>
<evidence type="ECO:0000256" key="1">
    <source>
        <dbReference type="SAM" id="MobiDB-lite"/>
    </source>
</evidence>
<accession>A0A2G5PQQ2</accession>
<reference evidence="2 3" key="1">
    <citation type="journal article" date="2017" name="Infect. Genet. Evol.">
        <title>The new phylogeny of the genus Mycobacterium: The old and the news.</title>
        <authorList>
            <person name="Tortoli E."/>
            <person name="Fedrizzi T."/>
            <person name="Meehan C.J."/>
            <person name="Trovato A."/>
            <person name="Grottola A."/>
            <person name="Giacobazzi E."/>
            <person name="Serpini G.F."/>
            <person name="Tagliazucchi S."/>
            <person name="Fabio A."/>
            <person name="Bettua C."/>
            <person name="Bertorelli R."/>
            <person name="Frascaro F."/>
            <person name="De Sanctis V."/>
            <person name="Pecorari M."/>
            <person name="Jousson O."/>
            <person name="Segata N."/>
            <person name="Cirillo D.M."/>
        </authorList>
    </citation>
    <scope>NUCLEOTIDE SEQUENCE [LARGE SCALE GENOMIC DNA]</scope>
    <source>
        <strain evidence="2 3">NCTC 12882</strain>
    </source>
</reference>
<comment type="caution">
    <text evidence="2">The sequence shown here is derived from an EMBL/GenBank/DDBJ whole genome shotgun (WGS) entry which is preliminary data.</text>
</comment>
<protein>
    <submittedName>
        <fullName evidence="2">Uncharacterized protein</fullName>
    </submittedName>
</protein>
<name>A0A2G5PQQ2_MYCCE</name>
<evidence type="ECO:0000313" key="3">
    <source>
        <dbReference type="Proteomes" id="UP000230971"/>
    </source>
</evidence>
<dbReference type="EMBL" id="PDKV01000002">
    <property type="protein sequence ID" value="PIB80560.1"/>
    <property type="molecule type" value="Genomic_DNA"/>
</dbReference>
<organism evidence="2 3">
    <name type="scientific">Mycobacterium celatum</name>
    <dbReference type="NCBI Taxonomy" id="28045"/>
    <lineage>
        <taxon>Bacteria</taxon>
        <taxon>Bacillati</taxon>
        <taxon>Actinomycetota</taxon>
        <taxon>Actinomycetes</taxon>
        <taxon>Mycobacteriales</taxon>
        <taxon>Mycobacteriaceae</taxon>
        <taxon>Mycobacterium</taxon>
    </lineage>
</organism>
<dbReference type="RefSeq" id="WP_083129684.1">
    <property type="nucleotide sequence ID" value="NZ_PDKV01000002.1"/>
</dbReference>
<dbReference type="AlphaFoldDB" id="A0A2G5PQQ2"/>
<gene>
    <name evidence="2" type="ORF">CQY23_03195</name>
</gene>
<feature type="region of interest" description="Disordered" evidence="1">
    <location>
        <begin position="1"/>
        <end position="25"/>
    </location>
</feature>
<evidence type="ECO:0000313" key="2">
    <source>
        <dbReference type="EMBL" id="PIB80560.1"/>
    </source>
</evidence>
<proteinExistence type="predicted"/>
<feature type="compositionally biased region" description="Polar residues" evidence="1">
    <location>
        <begin position="15"/>
        <end position="25"/>
    </location>
</feature>
<dbReference type="Proteomes" id="UP000230971">
    <property type="component" value="Unassembled WGS sequence"/>
</dbReference>
<dbReference type="OrthoDB" id="4736732at2"/>